<feature type="signal peptide" evidence="1">
    <location>
        <begin position="1"/>
        <end position="25"/>
    </location>
</feature>
<proteinExistence type="predicted"/>
<keyword evidence="1" id="KW-0732">Signal</keyword>
<evidence type="ECO:0000256" key="1">
    <source>
        <dbReference type="SAM" id="SignalP"/>
    </source>
</evidence>
<feature type="chain" id="PRO_5009446974" evidence="1">
    <location>
        <begin position="26"/>
        <end position="211"/>
    </location>
</feature>
<accession>A0A1E1LF82</accession>
<organism evidence="2 3">
    <name type="scientific">Rhynchosporium graminicola</name>
    <dbReference type="NCBI Taxonomy" id="2792576"/>
    <lineage>
        <taxon>Eukaryota</taxon>
        <taxon>Fungi</taxon>
        <taxon>Dikarya</taxon>
        <taxon>Ascomycota</taxon>
        <taxon>Pezizomycotina</taxon>
        <taxon>Leotiomycetes</taxon>
        <taxon>Helotiales</taxon>
        <taxon>Ploettnerulaceae</taxon>
        <taxon>Rhynchosporium</taxon>
    </lineage>
</organism>
<sequence>MHPLHRAILIICAVLTALTTRLGLALPVTYSASRNVKISPTIFNTSTSYHISDVSSLSPHLGSRATSKAKHFIFVTLETEVTIPSCVPNIKEESMCTFVYAQKSTWKDWGKIWVYDNECYLMGESNYVAREWLASRWSFASKLRYFADIKIPRSWAVEKLMGLEIWYGSHYSQPFVYTEYTTQELLYRNRIASKTSNETYMVARAPFNCEN</sequence>
<dbReference type="AlphaFoldDB" id="A0A1E1LF82"/>
<evidence type="ECO:0000313" key="2">
    <source>
        <dbReference type="EMBL" id="CZT09102.1"/>
    </source>
</evidence>
<name>A0A1E1LF82_9HELO</name>
<keyword evidence="3" id="KW-1185">Reference proteome</keyword>
<evidence type="ECO:0000313" key="3">
    <source>
        <dbReference type="Proteomes" id="UP000178129"/>
    </source>
</evidence>
<gene>
    <name evidence="2" type="ORF">RCO7_15008</name>
</gene>
<dbReference type="Proteomes" id="UP000178129">
    <property type="component" value="Unassembled WGS sequence"/>
</dbReference>
<dbReference type="EMBL" id="FJUW01000048">
    <property type="protein sequence ID" value="CZT09102.1"/>
    <property type="molecule type" value="Genomic_DNA"/>
</dbReference>
<dbReference type="STRING" id="914237.A0A1E1LF82"/>
<comment type="caution">
    <text evidence="2">The sequence shown here is derived from an EMBL/GenBank/DDBJ whole genome shotgun (WGS) entry which is preliminary data.</text>
</comment>
<reference evidence="3" key="1">
    <citation type="submission" date="2016-03" db="EMBL/GenBank/DDBJ databases">
        <authorList>
            <person name="Ploux O."/>
        </authorList>
    </citation>
    <scope>NUCLEOTIDE SEQUENCE [LARGE SCALE GENOMIC DNA]</scope>
    <source>
        <strain evidence="3">UK7</strain>
    </source>
</reference>
<protein>
    <submittedName>
        <fullName evidence="2">Uncharacterized protein</fullName>
    </submittedName>
</protein>
<dbReference type="InParanoid" id="A0A1E1LF82"/>